<dbReference type="AlphaFoldDB" id="L8GLN8"/>
<evidence type="ECO:0000313" key="3">
    <source>
        <dbReference type="Proteomes" id="UP000011083"/>
    </source>
</evidence>
<dbReference type="KEGG" id="acan:ACA1_365860"/>
<organism evidence="2 3">
    <name type="scientific">Acanthamoeba castellanii (strain ATCC 30010 / Neff)</name>
    <dbReference type="NCBI Taxonomy" id="1257118"/>
    <lineage>
        <taxon>Eukaryota</taxon>
        <taxon>Amoebozoa</taxon>
        <taxon>Discosea</taxon>
        <taxon>Longamoebia</taxon>
        <taxon>Centramoebida</taxon>
        <taxon>Acanthamoebidae</taxon>
        <taxon>Acanthamoeba</taxon>
    </lineage>
</organism>
<dbReference type="GeneID" id="14914637"/>
<feature type="compositionally biased region" description="Basic and acidic residues" evidence="1">
    <location>
        <begin position="201"/>
        <end position="221"/>
    </location>
</feature>
<dbReference type="VEuPathDB" id="AmoebaDB:ACA1_365860"/>
<dbReference type="RefSeq" id="XP_004336008.1">
    <property type="nucleotide sequence ID" value="XM_004335960.1"/>
</dbReference>
<reference evidence="2 3" key="1">
    <citation type="journal article" date="2013" name="Genome Biol.">
        <title>Genome of Acanthamoeba castellanii highlights extensive lateral gene transfer and early evolution of tyrosine kinase signaling.</title>
        <authorList>
            <person name="Clarke M."/>
            <person name="Lohan A.J."/>
            <person name="Liu B."/>
            <person name="Lagkouvardos I."/>
            <person name="Roy S."/>
            <person name="Zafar N."/>
            <person name="Bertelli C."/>
            <person name="Schilde C."/>
            <person name="Kianianmomeni A."/>
            <person name="Burglin T.R."/>
            <person name="Frech C."/>
            <person name="Turcotte B."/>
            <person name="Kopec K.O."/>
            <person name="Synnott J.M."/>
            <person name="Choo C."/>
            <person name="Paponov I."/>
            <person name="Finkler A."/>
            <person name="Soon Heng Tan C."/>
            <person name="Hutchins A.P."/>
            <person name="Weinmeier T."/>
            <person name="Rattei T."/>
            <person name="Chu J.S."/>
            <person name="Gimenez G."/>
            <person name="Irimia M."/>
            <person name="Rigden D.J."/>
            <person name="Fitzpatrick D.A."/>
            <person name="Lorenzo-Morales J."/>
            <person name="Bateman A."/>
            <person name="Chiu C.H."/>
            <person name="Tang P."/>
            <person name="Hegemann P."/>
            <person name="Fromm H."/>
            <person name="Raoult D."/>
            <person name="Greub G."/>
            <person name="Miranda-Saavedra D."/>
            <person name="Chen N."/>
            <person name="Nash P."/>
            <person name="Ginger M.L."/>
            <person name="Horn M."/>
            <person name="Schaap P."/>
            <person name="Caler L."/>
            <person name="Loftus B."/>
        </authorList>
    </citation>
    <scope>NUCLEOTIDE SEQUENCE [LARGE SCALE GENOMIC DNA]</scope>
    <source>
        <strain evidence="2 3">Neff</strain>
    </source>
</reference>
<accession>L8GLN8</accession>
<dbReference type="InterPro" id="IPR004260">
    <property type="entry name" value="Pyr-dimer_DNA_glycosylase"/>
</dbReference>
<evidence type="ECO:0000256" key="1">
    <source>
        <dbReference type="SAM" id="MobiDB-lite"/>
    </source>
</evidence>
<sequence>MQTFLPFLLVWDESKTVLENLQACFRLTAQLLDNKRTGKQRVEAMQLLNILLGRNADSSWKRHPVLHMWKPWTEALKLYYNCFLEEWMARGFVNNLPLEDIDEEALAEQGIPPFLSNKHFKYEWGVEPRQGYYWYLDGVYILTKYGKRYESDLSGDQAPPEPEPPVRKRKPRVKKEVKEEEEEEEDEEAARSKKKRKKDNKTKVKKEEALKEEEKEERGNGDDDDFMPPKKPKRRREVKVKVEKNEEDEEDVDNNVSEKGKERDDDDDGEEQQSIKTEEEEEEEPKLRRRAKRKPNVSELVASFAFPATTSTSTSRRVAKRTKRGDATLLSADQIAALD</sequence>
<protein>
    <submittedName>
        <fullName evidence="2">Cytoplasmic protein, putative</fullName>
    </submittedName>
</protein>
<dbReference type="OrthoDB" id="1921581at2759"/>
<feature type="region of interest" description="Disordered" evidence="1">
    <location>
        <begin position="151"/>
        <end position="299"/>
    </location>
</feature>
<keyword evidence="3" id="KW-1185">Reference proteome</keyword>
<gene>
    <name evidence="2" type="ORF">ACA1_365860</name>
</gene>
<dbReference type="Proteomes" id="UP000011083">
    <property type="component" value="Unassembled WGS sequence"/>
</dbReference>
<proteinExistence type="predicted"/>
<evidence type="ECO:0000313" key="2">
    <source>
        <dbReference type="EMBL" id="ELR13995.1"/>
    </source>
</evidence>
<feature type="compositionally biased region" description="Acidic residues" evidence="1">
    <location>
        <begin position="179"/>
        <end position="188"/>
    </location>
</feature>
<dbReference type="EMBL" id="KB008073">
    <property type="protein sequence ID" value="ELR13995.1"/>
    <property type="molecule type" value="Genomic_DNA"/>
</dbReference>
<name>L8GLN8_ACACF</name>
<dbReference type="Pfam" id="PF03013">
    <property type="entry name" value="Pyr_excise"/>
    <property type="match status" value="1"/>
</dbReference>